<dbReference type="Proteomes" id="UP000241769">
    <property type="component" value="Unassembled WGS sequence"/>
</dbReference>
<sequence>MRPPLESHKPEYSTYSAEYSARAPEMPTEAPRQKRSLVILLGESPSYTFDYAATTQLQGGFHEDAAPLTNANGDLH</sequence>
<evidence type="ECO:0000256" key="1">
    <source>
        <dbReference type="SAM" id="MobiDB-lite"/>
    </source>
</evidence>
<organism evidence="2 3">
    <name type="scientific">Planoprotostelium fungivorum</name>
    <dbReference type="NCBI Taxonomy" id="1890364"/>
    <lineage>
        <taxon>Eukaryota</taxon>
        <taxon>Amoebozoa</taxon>
        <taxon>Evosea</taxon>
        <taxon>Variosea</taxon>
        <taxon>Cavosteliida</taxon>
        <taxon>Cavosteliaceae</taxon>
        <taxon>Planoprotostelium</taxon>
    </lineage>
</organism>
<accession>A0A2P6N852</accession>
<keyword evidence="3" id="KW-1185">Reference proteome</keyword>
<evidence type="ECO:0000313" key="2">
    <source>
        <dbReference type="EMBL" id="PRP80136.1"/>
    </source>
</evidence>
<proteinExistence type="predicted"/>
<gene>
    <name evidence="2" type="ORF">PROFUN_12219</name>
</gene>
<protein>
    <submittedName>
        <fullName evidence="2">Uncharacterized protein</fullName>
    </submittedName>
</protein>
<comment type="caution">
    <text evidence="2">The sequence shown here is derived from an EMBL/GenBank/DDBJ whole genome shotgun (WGS) entry which is preliminary data.</text>
</comment>
<dbReference type="EMBL" id="MDYQ01000160">
    <property type="protein sequence ID" value="PRP80136.1"/>
    <property type="molecule type" value="Genomic_DNA"/>
</dbReference>
<feature type="compositionally biased region" description="Basic and acidic residues" evidence="1">
    <location>
        <begin position="1"/>
        <end position="11"/>
    </location>
</feature>
<dbReference type="AlphaFoldDB" id="A0A2P6N852"/>
<feature type="region of interest" description="Disordered" evidence="1">
    <location>
        <begin position="1"/>
        <end position="31"/>
    </location>
</feature>
<name>A0A2P6N852_9EUKA</name>
<reference evidence="2 3" key="1">
    <citation type="journal article" date="2018" name="Genome Biol. Evol.">
        <title>Multiple Roots of Fruiting Body Formation in Amoebozoa.</title>
        <authorList>
            <person name="Hillmann F."/>
            <person name="Forbes G."/>
            <person name="Novohradska S."/>
            <person name="Ferling I."/>
            <person name="Riege K."/>
            <person name="Groth M."/>
            <person name="Westermann M."/>
            <person name="Marz M."/>
            <person name="Spaller T."/>
            <person name="Winckler T."/>
            <person name="Schaap P."/>
            <person name="Glockner G."/>
        </authorList>
    </citation>
    <scope>NUCLEOTIDE SEQUENCE [LARGE SCALE GENOMIC DNA]</scope>
    <source>
        <strain evidence="2 3">Jena</strain>
    </source>
</reference>
<evidence type="ECO:0000313" key="3">
    <source>
        <dbReference type="Proteomes" id="UP000241769"/>
    </source>
</evidence>
<dbReference type="InParanoid" id="A0A2P6N852"/>